<evidence type="ECO:0000313" key="12">
    <source>
        <dbReference type="EMBL" id="SMD00608.1"/>
    </source>
</evidence>
<evidence type="ECO:0000256" key="8">
    <source>
        <dbReference type="ARBA" id="ARBA00022989"/>
    </source>
</evidence>
<feature type="transmembrane region" description="Helical" evidence="10">
    <location>
        <begin position="65"/>
        <end position="88"/>
    </location>
</feature>
<dbReference type="InterPro" id="IPR000802">
    <property type="entry name" value="Arsenical_pump_ArsB"/>
</dbReference>
<feature type="transmembrane region" description="Helical" evidence="10">
    <location>
        <begin position="179"/>
        <end position="202"/>
    </location>
</feature>
<dbReference type="STRING" id="112901.SAMN04488500_11813"/>
<dbReference type="GO" id="GO:0005886">
    <property type="term" value="C:plasma membrane"/>
    <property type="evidence" value="ECO:0007669"/>
    <property type="project" value="UniProtKB-SubCell"/>
</dbReference>
<evidence type="ECO:0000256" key="7">
    <source>
        <dbReference type="ARBA" id="ARBA00022849"/>
    </source>
</evidence>
<feature type="transmembrane region" description="Helical" evidence="10">
    <location>
        <begin position="311"/>
        <end position="338"/>
    </location>
</feature>
<proteinExistence type="inferred from homology"/>
<feature type="transmembrane region" description="Helical" evidence="10">
    <location>
        <begin position="100"/>
        <end position="126"/>
    </location>
</feature>
<dbReference type="Proteomes" id="UP000192738">
    <property type="component" value="Unassembled WGS sequence"/>
</dbReference>
<dbReference type="PANTHER" id="PTHR43302">
    <property type="entry name" value="TRANSPORTER ARSB-RELATED"/>
    <property type="match status" value="1"/>
</dbReference>
<feature type="transmembrane region" description="Helical" evidence="10">
    <location>
        <begin position="6"/>
        <end position="24"/>
    </location>
</feature>
<evidence type="ECO:0000256" key="5">
    <source>
        <dbReference type="ARBA" id="ARBA00022475"/>
    </source>
</evidence>
<feature type="transmembrane region" description="Helical" evidence="10">
    <location>
        <begin position="271"/>
        <end position="290"/>
    </location>
</feature>
<protein>
    <submittedName>
        <fullName evidence="12">Transporter, YbiR family</fullName>
    </submittedName>
</protein>
<evidence type="ECO:0000256" key="9">
    <source>
        <dbReference type="ARBA" id="ARBA00023136"/>
    </source>
</evidence>
<feature type="transmembrane region" description="Helical" evidence="10">
    <location>
        <begin position="230"/>
        <end position="259"/>
    </location>
</feature>
<keyword evidence="13" id="KW-1185">Reference proteome</keyword>
<evidence type="ECO:0000256" key="10">
    <source>
        <dbReference type="SAM" id="Phobius"/>
    </source>
</evidence>
<sequence>MLHNNWAPVVAGLILCGILIVFTLGKSPVFRIDRAGASIIGAIALIGFGVLSFDDAVRSVDYKTIVILFSMMIVVANLKLAGFFELLGNIVLEKVSTKKGLLLSIIIASGVMSAIAINDIVCLLFTPVVLMICHKSQCNPIPHLIGLATASNIGSAATLLGNPQNILIASLSGLSFFSYFYVAGPIAVFGLAATYVIISIIYKGELQGAISRTIHVEESSFHMYLIRKSLLIMLCILIAYMIGYELVLVVSFGAAFLLITRRVNPNKVYTSVDFNLLVIFIGLFVIVGGVEHSGLMDYLMELLPSREINNVSVFALLTIILSNIVSNVPAVLLLKFFIPPVDSDNWWKALALFSTFAGNLTITGSIANLIVVEMAKRQSVVVSAKDYFKVGFPLTLITMILSILWLVFLI</sequence>
<dbReference type="InterPro" id="IPR004680">
    <property type="entry name" value="Cit_transptr-like_dom"/>
</dbReference>
<organism evidence="12 13">
    <name type="scientific">Sporomusa malonica</name>
    <dbReference type="NCBI Taxonomy" id="112901"/>
    <lineage>
        <taxon>Bacteria</taxon>
        <taxon>Bacillati</taxon>
        <taxon>Bacillota</taxon>
        <taxon>Negativicutes</taxon>
        <taxon>Selenomonadales</taxon>
        <taxon>Sporomusaceae</taxon>
        <taxon>Sporomusa</taxon>
    </lineage>
</organism>
<feature type="transmembrane region" description="Helical" evidence="10">
    <location>
        <begin position="387"/>
        <end position="408"/>
    </location>
</feature>
<name>A0A1W2DUA4_9FIRM</name>
<dbReference type="GO" id="GO:0015105">
    <property type="term" value="F:arsenite transmembrane transporter activity"/>
    <property type="evidence" value="ECO:0007669"/>
    <property type="project" value="InterPro"/>
</dbReference>
<feature type="transmembrane region" description="Helical" evidence="10">
    <location>
        <begin position="36"/>
        <end position="53"/>
    </location>
</feature>
<evidence type="ECO:0000256" key="3">
    <source>
        <dbReference type="ARBA" id="ARBA00009843"/>
    </source>
</evidence>
<dbReference type="PRINTS" id="PR00758">
    <property type="entry name" value="ARSENICPUMP"/>
</dbReference>
<keyword evidence="8 10" id="KW-1133">Transmembrane helix</keyword>
<comment type="subcellular location">
    <subcellularLocation>
        <location evidence="1">Cell membrane</location>
        <topology evidence="1">Multi-pass membrane protein</topology>
    </subcellularLocation>
</comment>
<dbReference type="GO" id="GO:0046685">
    <property type="term" value="P:response to arsenic-containing substance"/>
    <property type="evidence" value="ECO:0007669"/>
    <property type="project" value="UniProtKB-KW"/>
</dbReference>
<evidence type="ECO:0000256" key="6">
    <source>
        <dbReference type="ARBA" id="ARBA00022692"/>
    </source>
</evidence>
<dbReference type="Pfam" id="PF03600">
    <property type="entry name" value="CitMHS"/>
    <property type="match status" value="1"/>
</dbReference>
<feature type="domain" description="Citrate transporter-like" evidence="11">
    <location>
        <begin position="20"/>
        <end position="342"/>
    </location>
</feature>
<dbReference type="CDD" id="cd01117">
    <property type="entry name" value="YbiR_permease"/>
    <property type="match status" value="1"/>
</dbReference>
<comment type="similarity">
    <text evidence="2">Belongs to the ArsB family.</text>
</comment>
<keyword evidence="6 10" id="KW-0812">Transmembrane</keyword>
<accession>A0A1W2DUA4</accession>
<dbReference type="OrthoDB" id="9765532at2"/>
<keyword evidence="5" id="KW-1003">Cell membrane</keyword>
<reference evidence="12 13" key="1">
    <citation type="submission" date="2017-04" db="EMBL/GenBank/DDBJ databases">
        <authorList>
            <person name="Afonso C.L."/>
            <person name="Miller P.J."/>
            <person name="Scott M.A."/>
            <person name="Spackman E."/>
            <person name="Goraichik I."/>
            <person name="Dimitrov K.M."/>
            <person name="Suarez D.L."/>
            <person name="Swayne D.E."/>
        </authorList>
    </citation>
    <scope>NUCLEOTIDE SEQUENCE [LARGE SCALE GENOMIC DNA]</scope>
    <source>
        <strain evidence="12 13">DSM 5090</strain>
    </source>
</reference>
<comment type="similarity">
    <text evidence="3">Belongs to the CitM (TC 2.A.11) transporter family.</text>
</comment>
<evidence type="ECO:0000313" key="13">
    <source>
        <dbReference type="Proteomes" id="UP000192738"/>
    </source>
</evidence>
<feature type="transmembrane region" description="Helical" evidence="10">
    <location>
        <begin position="350"/>
        <end position="375"/>
    </location>
</feature>
<dbReference type="EMBL" id="FWXI01000018">
    <property type="protein sequence ID" value="SMD00608.1"/>
    <property type="molecule type" value="Genomic_DNA"/>
</dbReference>
<evidence type="ECO:0000259" key="11">
    <source>
        <dbReference type="Pfam" id="PF03600"/>
    </source>
</evidence>
<keyword evidence="9 10" id="KW-0472">Membrane</keyword>
<dbReference type="RefSeq" id="WP_084577291.1">
    <property type="nucleotide sequence ID" value="NZ_CP155572.1"/>
</dbReference>
<dbReference type="AlphaFoldDB" id="A0A1W2DUA4"/>
<evidence type="ECO:0000256" key="4">
    <source>
        <dbReference type="ARBA" id="ARBA00022448"/>
    </source>
</evidence>
<keyword evidence="4" id="KW-0813">Transport</keyword>
<evidence type="ECO:0000256" key="2">
    <source>
        <dbReference type="ARBA" id="ARBA00006433"/>
    </source>
</evidence>
<gene>
    <name evidence="12" type="ORF">SAMN04488500_11813</name>
</gene>
<evidence type="ECO:0000256" key="1">
    <source>
        <dbReference type="ARBA" id="ARBA00004651"/>
    </source>
</evidence>
<keyword evidence="7" id="KW-0059">Arsenical resistance</keyword>
<dbReference type="PANTHER" id="PTHR43302:SF5">
    <property type="entry name" value="TRANSPORTER ARSB-RELATED"/>
    <property type="match status" value="1"/>
</dbReference>